<feature type="region of interest" description="Disordered" evidence="1">
    <location>
        <begin position="25"/>
        <end position="60"/>
    </location>
</feature>
<protein>
    <recommendedName>
        <fullName evidence="4">Retrotransposon gag domain-containing protein</fullName>
    </recommendedName>
</protein>
<evidence type="ECO:0000313" key="2">
    <source>
        <dbReference type="EMBL" id="KRX37477.1"/>
    </source>
</evidence>
<feature type="compositionally biased region" description="Polar residues" evidence="1">
    <location>
        <begin position="37"/>
        <end position="60"/>
    </location>
</feature>
<dbReference type="AlphaFoldDB" id="A0A0V0TEW6"/>
<comment type="caution">
    <text evidence="2">The sequence shown here is derived from an EMBL/GenBank/DDBJ whole genome shotgun (WGS) entry which is preliminary data.</text>
</comment>
<evidence type="ECO:0000313" key="3">
    <source>
        <dbReference type="Proteomes" id="UP000055048"/>
    </source>
</evidence>
<name>A0A0V0TEW6_9BILA</name>
<sequence>MKRSVVVVGSESLLCASSTVFVLSSGKREAGRKGSKVSGSQGEMTEQKSPPVDTGSSSLSDECANSAIAEVYRGACYSPPPSFRPEMNPVEWLERLEDFFCFSRVPPSDHGMEFKRRLLGTYDLEESTGWLIERFHALHQRESQTIEQYAQEVAEEAYLAIRLQEPTTLTEAQRLRRQSHTGYPKPEKTKLTQSIDAFILEVSKLSLKLERQEPTAVRPAGRRGGCFNPWLDCWGSEAL</sequence>
<dbReference type="EMBL" id="JYDJ01000308">
    <property type="protein sequence ID" value="KRX37477.1"/>
    <property type="molecule type" value="Genomic_DNA"/>
</dbReference>
<evidence type="ECO:0008006" key="4">
    <source>
        <dbReference type="Google" id="ProtNLM"/>
    </source>
</evidence>
<gene>
    <name evidence="2" type="ORF">T05_5520</name>
</gene>
<organism evidence="2 3">
    <name type="scientific">Trichinella murrelli</name>
    <dbReference type="NCBI Taxonomy" id="144512"/>
    <lineage>
        <taxon>Eukaryota</taxon>
        <taxon>Metazoa</taxon>
        <taxon>Ecdysozoa</taxon>
        <taxon>Nematoda</taxon>
        <taxon>Enoplea</taxon>
        <taxon>Dorylaimia</taxon>
        <taxon>Trichinellida</taxon>
        <taxon>Trichinellidae</taxon>
        <taxon>Trichinella</taxon>
    </lineage>
</organism>
<keyword evidence="3" id="KW-1185">Reference proteome</keyword>
<reference evidence="2 3" key="1">
    <citation type="submission" date="2015-01" db="EMBL/GenBank/DDBJ databases">
        <title>Evolution of Trichinella species and genotypes.</title>
        <authorList>
            <person name="Korhonen P.K."/>
            <person name="Edoardo P."/>
            <person name="Giuseppe L.R."/>
            <person name="Gasser R.B."/>
        </authorList>
    </citation>
    <scope>NUCLEOTIDE SEQUENCE [LARGE SCALE GENOMIC DNA]</scope>
    <source>
        <strain evidence="2">ISS417</strain>
    </source>
</reference>
<proteinExistence type="predicted"/>
<accession>A0A0V0TEW6</accession>
<dbReference type="Proteomes" id="UP000055048">
    <property type="component" value="Unassembled WGS sequence"/>
</dbReference>
<evidence type="ECO:0000256" key="1">
    <source>
        <dbReference type="SAM" id="MobiDB-lite"/>
    </source>
</evidence>
<dbReference type="STRING" id="144512.A0A0V0TEW6"/>